<name>A0A0X8XXP1_9VIRU</name>
<dbReference type="RefSeq" id="YP_009227177.1">
    <property type="nucleotide sequence ID" value="NC_026020.2"/>
</dbReference>
<protein>
    <submittedName>
        <fullName evidence="1">Uncharacterized protein</fullName>
    </submittedName>
</protein>
<keyword evidence="2" id="KW-1185">Reference proteome</keyword>
<reference evidence="1" key="1">
    <citation type="submission" date="2016-01" db="EMBL/GenBank/DDBJ databases">
        <title>Complete nucleotide sequence of Mulberry badnavirus 1.</title>
        <authorList>
            <person name="Chiumenti M."/>
            <person name="Morelli M."/>
            <person name="ElBeaino T."/>
            <person name="DeStradis A."/>
            <person name="Stavolone L."/>
            <person name="Minafra A."/>
        </authorList>
    </citation>
    <scope>NUCLEOTIDE SEQUENCE [LARGE SCALE GENOMIC DNA]</scope>
    <source>
        <strain evidence="1">Lebanon34</strain>
    </source>
</reference>
<dbReference type="Proteomes" id="UP000203508">
    <property type="component" value="Segment"/>
</dbReference>
<dbReference type="KEGG" id="vg:26793774"/>
<dbReference type="EMBL" id="LN651258">
    <property type="protein sequence ID" value="CVK17376.1"/>
    <property type="molecule type" value="Genomic_DNA"/>
</dbReference>
<evidence type="ECO:0000313" key="1">
    <source>
        <dbReference type="EMBL" id="CVK17376.1"/>
    </source>
</evidence>
<sequence length="117" mass="13613">MEHRENQGANQPLDLQYQELINQEQTKMATGGMPLSVDDQLRRDRDELESRAKAEAIRALQAYCAIRQAKQDRCTRYSSRDNVYGDSLPTMLYWNEQLTTHAYALTDLLGKMTRSWE</sequence>
<dbReference type="GeneID" id="26793774"/>
<evidence type="ECO:0000313" key="2">
    <source>
        <dbReference type="Proteomes" id="UP000203508"/>
    </source>
</evidence>
<proteinExistence type="predicted"/>
<organism evidence="1">
    <name type="scientific">Mulberry badnavirus 1</name>
    <dbReference type="NCBI Taxonomy" id="1227557"/>
    <lineage>
        <taxon>Viruses</taxon>
        <taxon>Riboviria</taxon>
        <taxon>Pararnavirae</taxon>
        <taxon>Artverviricota</taxon>
        <taxon>Revtraviricetes</taxon>
        <taxon>Ortervirales</taxon>
        <taxon>Caulimoviridae</taxon>
        <taxon>Badnavirus</taxon>
        <taxon>Badnavirus mori</taxon>
    </lineage>
</organism>
<accession>A0A0X8XXP1</accession>